<evidence type="ECO:0000313" key="3">
    <source>
        <dbReference type="Proteomes" id="UP000019471"/>
    </source>
</evidence>
<dbReference type="Proteomes" id="UP000019471">
    <property type="component" value="Unassembled WGS sequence"/>
</dbReference>
<sequence>MADENIWRKAYLGSARIRCDSLVPTQGPELSLNPSKLKPLVDIFSNGRCRPFDESHRIRVLLTRDEWRTLKEGISIRELNQLALPPLELREGVRLRYLHGRHRLAACQIVMPPPDQWWGVDFYLKEQIPSRLQFEHLIQYENTQPYSDGIIFREICQRRGDDPEQCQLWLTRLAANPSKIRDLRQLLRQQRLFPLVDAFVSLFPLEGLWQDFRLGTFHRILTLRCTEELTEYLRHIKRTWEFLLGDAPFYVDAYTIRCLEGRSPHYSRIDRGHIRRSINDRSAFFWVANEDQRVGIQERCCKVGHIIPSIRTFLEDTMWLEPPSRVIRRLLPSKSHTTIRRALWQCYVGSEHQKQEEFAEAYRKLWLHALRHFHDLDTLQPRRENRRSSLLPPRSPTEAWLRLAELARSLGFHTSVVMSAQHSVNIEEAMTPVRRYPRVTIPVHQKFDIRRRCGRMFELAYKSNQRDLHLTNIYRTLTAEDIDNSVTAFAVSRDTFMAFFGRSRPSTLKIFPDPENELLMSVQVSAEAIDSIYRASFCYEDECLNESDGQDTNEVAESAQEPMDTVMNDIANLQVPHRHDTPAQTLDRIIVEAPDSAASHLVWPQGMSPRPPTGPIDHEMLEDHSQEQQQSEQEIPDITEDPSGEQQQPDALKPMEAREDSSSSPGLQNDSAILPAANSAPFRDTHSSRTYGFPSQSSRTLELTSEEQLPPGYHL</sequence>
<comment type="caution">
    <text evidence="2">The sequence shown here is derived from an EMBL/GenBank/DDBJ whole genome shotgun (WGS) entry which is preliminary data.</text>
</comment>
<feature type="compositionally biased region" description="Acidic residues" evidence="1">
    <location>
        <begin position="634"/>
        <end position="643"/>
    </location>
</feature>
<dbReference type="eggNOG" id="ENOG502S0KD">
    <property type="taxonomic scope" value="Eukaryota"/>
</dbReference>
<accession>W9WX45</accession>
<dbReference type="Pfam" id="PF12520">
    <property type="entry name" value="DUF3723"/>
    <property type="match status" value="2"/>
</dbReference>
<evidence type="ECO:0000313" key="2">
    <source>
        <dbReference type="EMBL" id="EXJ72782.1"/>
    </source>
</evidence>
<dbReference type="AlphaFoldDB" id="W9WX45"/>
<keyword evidence="3" id="KW-1185">Reference proteome</keyword>
<evidence type="ECO:0000256" key="1">
    <source>
        <dbReference type="SAM" id="MobiDB-lite"/>
    </source>
</evidence>
<proteinExistence type="predicted"/>
<protein>
    <submittedName>
        <fullName evidence="2">Uncharacterized protein</fullName>
    </submittedName>
</protein>
<dbReference type="GeneID" id="19188656"/>
<feature type="compositionally biased region" description="Polar residues" evidence="1">
    <location>
        <begin position="688"/>
        <end position="707"/>
    </location>
</feature>
<dbReference type="RefSeq" id="XP_007742729.1">
    <property type="nucleotide sequence ID" value="XM_007744539.1"/>
</dbReference>
<dbReference type="STRING" id="1182543.W9WX45"/>
<feature type="compositionally biased region" description="Basic and acidic residues" evidence="1">
    <location>
        <begin position="616"/>
        <end position="626"/>
    </location>
</feature>
<reference evidence="2 3" key="1">
    <citation type="submission" date="2013-03" db="EMBL/GenBank/DDBJ databases">
        <title>The Genome Sequence of Cladophialophora psammophila CBS 110553.</title>
        <authorList>
            <consortium name="The Broad Institute Genomics Platform"/>
            <person name="Cuomo C."/>
            <person name="de Hoog S."/>
            <person name="Gorbushina A."/>
            <person name="Walker B."/>
            <person name="Young S.K."/>
            <person name="Zeng Q."/>
            <person name="Gargeya S."/>
            <person name="Fitzgerald M."/>
            <person name="Haas B."/>
            <person name="Abouelleil A."/>
            <person name="Allen A.W."/>
            <person name="Alvarado L."/>
            <person name="Arachchi H.M."/>
            <person name="Berlin A.M."/>
            <person name="Chapman S.B."/>
            <person name="Gainer-Dewar J."/>
            <person name="Goldberg J."/>
            <person name="Griggs A."/>
            <person name="Gujja S."/>
            <person name="Hansen M."/>
            <person name="Howarth C."/>
            <person name="Imamovic A."/>
            <person name="Ireland A."/>
            <person name="Larimer J."/>
            <person name="McCowan C."/>
            <person name="Murphy C."/>
            <person name="Pearson M."/>
            <person name="Poon T.W."/>
            <person name="Priest M."/>
            <person name="Roberts A."/>
            <person name="Saif S."/>
            <person name="Shea T."/>
            <person name="Sisk P."/>
            <person name="Sykes S."/>
            <person name="Wortman J."/>
            <person name="Nusbaum C."/>
            <person name="Birren B."/>
        </authorList>
    </citation>
    <scope>NUCLEOTIDE SEQUENCE [LARGE SCALE GENOMIC DNA]</scope>
    <source>
        <strain evidence="2 3">CBS 110553</strain>
    </source>
</reference>
<feature type="region of interest" description="Disordered" evidence="1">
    <location>
        <begin position="601"/>
        <end position="715"/>
    </location>
</feature>
<gene>
    <name evidence="2" type="ORF">A1O5_03929</name>
</gene>
<organism evidence="2 3">
    <name type="scientific">Cladophialophora psammophila CBS 110553</name>
    <dbReference type="NCBI Taxonomy" id="1182543"/>
    <lineage>
        <taxon>Eukaryota</taxon>
        <taxon>Fungi</taxon>
        <taxon>Dikarya</taxon>
        <taxon>Ascomycota</taxon>
        <taxon>Pezizomycotina</taxon>
        <taxon>Eurotiomycetes</taxon>
        <taxon>Chaetothyriomycetidae</taxon>
        <taxon>Chaetothyriales</taxon>
        <taxon>Herpotrichiellaceae</taxon>
        <taxon>Cladophialophora</taxon>
    </lineage>
</organism>
<feature type="compositionally biased region" description="Polar residues" evidence="1">
    <location>
        <begin position="662"/>
        <end position="671"/>
    </location>
</feature>
<dbReference type="OrthoDB" id="4227485at2759"/>
<dbReference type="InterPro" id="IPR022198">
    <property type="entry name" value="DUF3723"/>
</dbReference>
<name>W9WX45_9EURO</name>
<dbReference type="HOGENOM" id="CLU_386345_0_0_1"/>
<dbReference type="EMBL" id="AMGX01000005">
    <property type="protein sequence ID" value="EXJ72782.1"/>
    <property type="molecule type" value="Genomic_DNA"/>
</dbReference>